<feature type="non-terminal residue" evidence="2">
    <location>
        <position position="194"/>
    </location>
</feature>
<feature type="compositionally biased region" description="Acidic residues" evidence="1">
    <location>
        <begin position="1"/>
        <end position="12"/>
    </location>
</feature>
<evidence type="ECO:0000313" key="2">
    <source>
        <dbReference type="EMBL" id="GFH30803.1"/>
    </source>
</evidence>
<organism evidence="2 3">
    <name type="scientific">Haematococcus lacustris</name>
    <name type="common">Green alga</name>
    <name type="synonym">Haematococcus pluvialis</name>
    <dbReference type="NCBI Taxonomy" id="44745"/>
    <lineage>
        <taxon>Eukaryota</taxon>
        <taxon>Viridiplantae</taxon>
        <taxon>Chlorophyta</taxon>
        <taxon>core chlorophytes</taxon>
        <taxon>Chlorophyceae</taxon>
        <taxon>CS clade</taxon>
        <taxon>Chlamydomonadales</taxon>
        <taxon>Haematococcaceae</taxon>
        <taxon>Haematococcus</taxon>
    </lineage>
</organism>
<feature type="compositionally biased region" description="Basic and acidic residues" evidence="1">
    <location>
        <begin position="14"/>
        <end position="28"/>
    </location>
</feature>
<sequence length="194" mass="21323">MEPEGEVDDAQEGTEQHSLTDGDNHDPEGIDGGPIFVTRSRTLKEQVRKAFRRMQLAVLQPWDMLAVEAAAEGVYHSMQQVPTAAFPLFLTSREYLNMLDGTLAEPFLPRHEDGSVVQPKEIDEGDGEDTLVELEVQHAAGTSTAEPTQGISTAAAGQAPVPWPSAVPRKGRKELTYQHLVDHMWNKITGKPND</sequence>
<feature type="region of interest" description="Disordered" evidence="1">
    <location>
        <begin position="1"/>
        <end position="37"/>
    </location>
</feature>
<dbReference type="EMBL" id="BLLF01005154">
    <property type="protein sequence ID" value="GFH30803.1"/>
    <property type="molecule type" value="Genomic_DNA"/>
</dbReference>
<dbReference type="AlphaFoldDB" id="A0A6A0AER0"/>
<dbReference type="InterPro" id="IPR039904">
    <property type="entry name" value="TRANK1"/>
</dbReference>
<evidence type="ECO:0000256" key="1">
    <source>
        <dbReference type="SAM" id="MobiDB-lite"/>
    </source>
</evidence>
<dbReference type="PANTHER" id="PTHR21529">
    <property type="entry name" value="MAMMARY TURMOR VIRUS RECEPTOR HOMOLOG 1, 2 MTVR1, 2"/>
    <property type="match status" value="1"/>
</dbReference>
<evidence type="ECO:0000313" key="3">
    <source>
        <dbReference type="Proteomes" id="UP000485058"/>
    </source>
</evidence>
<protein>
    <submittedName>
        <fullName evidence="2">Uncharacterized protein</fullName>
    </submittedName>
</protein>
<dbReference type="Proteomes" id="UP000485058">
    <property type="component" value="Unassembled WGS sequence"/>
</dbReference>
<reference evidence="2 3" key="1">
    <citation type="submission" date="2020-02" db="EMBL/GenBank/DDBJ databases">
        <title>Draft genome sequence of Haematococcus lacustris strain NIES-144.</title>
        <authorList>
            <person name="Morimoto D."/>
            <person name="Nakagawa S."/>
            <person name="Yoshida T."/>
            <person name="Sawayama S."/>
        </authorList>
    </citation>
    <scope>NUCLEOTIDE SEQUENCE [LARGE SCALE GENOMIC DNA]</scope>
    <source>
        <strain evidence="2 3">NIES-144</strain>
    </source>
</reference>
<dbReference type="PANTHER" id="PTHR21529:SF4">
    <property type="entry name" value="TPR AND ANKYRIN REPEAT-CONTAINING PROTEIN 1"/>
    <property type="match status" value="1"/>
</dbReference>
<accession>A0A6A0AER0</accession>
<keyword evidence="3" id="KW-1185">Reference proteome</keyword>
<name>A0A6A0AER0_HAELA</name>
<feature type="non-terminal residue" evidence="2">
    <location>
        <position position="1"/>
    </location>
</feature>
<proteinExistence type="predicted"/>
<gene>
    <name evidence="2" type="ORF">HaLaN_29723</name>
</gene>
<comment type="caution">
    <text evidence="2">The sequence shown here is derived from an EMBL/GenBank/DDBJ whole genome shotgun (WGS) entry which is preliminary data.</text>
</comment>